<dbReference type="PRINTS" id="PR00956">
    <property type="entry name" value="FLGMOTORFLIN"/>
</dbReference>
<dbReference type="InterPro" id="IPR001543">
    <property type="entry name" value="FliN-like_C"/>
</dbReference>
<dbReference type="InterPro" id="IPR036429">
    <property type="entry name" value="SpoA-like_sf"/>
</dbReference>
<dbReference type="RefSeq" id="WP_261514736.1">
    <property type="nucleotide sequence ID" value="NZ_JAODNV010000007.1"/>
</dbReference>
<accession>A0A9X2X858</accession>
<keyword evidence="3" id="KW-0282">Flagellum</keyword>
<dbReference type="AlphaFoldDB" id="A0A9X2X858"/>
<evidence type="ECO:0000313" key="3">
    <source>
        <dbReference type="EMBL" id="MCT8989876.1"/>
    </source>
</evidence>
<dbReference type="Pfam" id="PF01052">
    <property type="entry name" value="FliMN_C"/>
    <property type="match status" value="1"/>
</dbReference>
<dbReference type="GO" id="GO:0071978">
    <property type="term" value="P:bacterial-type flagellum-dependent swarming motility"/>
    <property type="evidence" value="ECO:0007669"/>
    <property type="project" value="TreeGrafter"/>
</dbReference>
<reference evidence="3" key="1">
    <citation type="submission" date="2022-08" db="EMBL/GenBank/DDBJ databases">
        <title>Chelativorans sichuanense sp. nov., a paraffin oil-degrading bacterium isolated from a mixture of oil-based drill cuttings and paddy soil.</title>
        <authorList>
            <person name="Yu J."/>
            <person name="Liu H."/>
            <person name="Chen Q."/>
        </authorList>
    </citation>
    <scope>NUCLEOTIDE SEQUENCE</scope>
    <source>
        <strain evidence="3">SCAU 2101</strain>
    </source>
</reference>
<name>A0A9X2X858_9HYPH</name>
<dbReference type="GO" id="GO:0009425">
    <property type="term" value="C:bacterial-type flagellum basal body"/>
    <property type="evidence" value="ECO:0007669"/>
    <property type="project" value="InterPro"/>
</dbReference>
<dbReference type="PANTHER" id="PTHR30034">
    <property type="entry name" value="FLAGELLAR MOTOR SWITCH PROTEIN FLIM"/>
    <property type="match status" value="1"/>
</dbReference>
<keyword evidence="3" id="KW-0966">Cell projection</keyword>
<comment type="caution">
    <text evidence="3">The sequence shown here is derived from an EMBL/GenBank/DDBJ whole genome shotgun (WGS) entry which is preliminary data.</text>
</comment>
<sequence>MAPDLSILPTMEPAIAELVNRFAASAWFFPLPQEADADLVVQFRHARLEQGTCAEIAISASFGTVFLYVDTGLVDVLSDLLLPGWREEAPDSLPLEWRAVLILEDLVRGTRFENLGAVELRLTSAPARKDGPPLSALSGVVTVAGDDFGFMLQLSGLGEEAAAAFASLQPHGRLNAFDSGFCCRLCLPGKPLPIASYRTIARGDTLLAGTISQDRLPVFIEVPQVARFRAELERAGGTIRIEEKIGFQNIMNDIDDDYGPPELEAGALYDHPPIADPLEDLPVRLDFLLSTRRISLSELRALGPGATLDLNLDLTRPVTILANGAPAAKGYLVQIGDRVGVQISHWPGIGEGGDG</sequence>
<evidence type="ECO:0000259" key="2">
    <source>
        <dbReference type="Pfam" id="PF01052"/>
    </source>
</evidence>
<dbReference type="InterPro" id="IPR001172">
    <property type="entry name" value="FliN_T3SS_HrcQb"/>
</dbReference>
<feature type="domain" description="Flagellar motor switch protein FliN-like C-terminal" evidence="2">
    <location>
        <begin position="278"/>
        <end position="346"/>
    </location>
</feature>
<dbReference type="SUPFAM" id="SSF101801">
    <property type="entry name" value="Surface presentation of antigens (SPOA)"/>
    <property type="match status" value="1"/>
</dbReference>
<comment type="similarity">
    <text evidence="1">Belongs to the FliN/MopA/SpaO family.</text>
</comment>
<organism evidence="3 4">
    <name type="scientific">Chelativorans petroleitrophicus</name>
    <dbReference type="NCBI Taxonomy" id="2975484"/>
    <lineage>
        <taxon>Bacteria</taxon>
        <taxon>Pseudomonadati</taxon>
        <taxon>Pseudomonadota</taxon>
        <taxon>Alphaproteobacteria</taxon>
        <taxon>Hyphomicrobiales</taxon>
        <taxon>Phyllobacteriaceae</taxon>
        <taxon>Chelativorans</taxon>
    </lineage>
</organism>
<dbReference type="Proteomes" id="UP001149009">
    <property type="component" value="Unassembled WGS sequence"/>
</dbReference>
<gene>
    <name evidence="3" type="ORF">NYR54_06155</name>
</gene>
<protein>
    <submittedName>
        <fullName evidence="3">FliM/FliN family flagellar motor switch protein</fullName>
    </submittedName>
</protein>
<dbReference type="Gene3D" id="2.30.330.10">
    <property type="entry name" value="SpoA-like"/>
    <property type="match status" value="1"/>
</dbReference>
<proteinExistence type="inferred from homology"/>
<dbReference type="EMBL" id="JAODNV010000007">
    <property type="protein sequence ID" value="MCT8989876.1"/>
    <property type="molecule type" value="Genomic_DNA"/>
</dbReference>
<dbReference type="PANTHER" id="PTHR30034:SF6">
    <property type="entry name" value="YOP PROTEINS TRANSLOCATION PROTEIN Q"/>
    <property type="match status" value="1"/>
</dbReference>
<evidence type="ECO:0000313" key="4">
    <source>
        <dbReference type="Proteomes" id="UP001149009"/>
    </source>
</evidence>
<dbReference type="GO" id="GO:0003774">
    <property type="term" value="F:cytoskeletal motor activity"/>
    <property type="evidence" value="ECO:0007669"/>
    <property type="project" value="InterPro"/>
</dbReference>
<dbReference type="GO" id="GO:0050918">
    <property type="term" value="P:positive chemotaxis"/>
    <property type="evidence" value="ECO:0007669"/>
    <property type="project" value="TreeGrafter"/>
</dbReference>
<keyword evidence="4" id="KW-1185">Reference proteome</keyword>
<evidence type="ECO:0000256" key="1">
    <source>
        <dbReference type="ARBA" id="ARBA00009226"/>
    </source>
</evidence>
<keyword evidence="3" id="KW-0969">Cilium</keyword>